<evidence type="ECO:0000256" key="2">
    <source>
        <dbReference type="SAM" id="MobiDB-lite"/>
    </source>
</evidence>
<dbReference type="AlphaFoldDB" id="A0A4Q7NCR3"/>
<dbReference type="GO" id="GO:0008410">
    <property type="term" value="F:CoA-transferase activity"/>
    <property type="evidence" value="ECO:0007669"/>
    <property type="project" value="TreeGrafter"/>
</dbReference>
<dbReference type="InterPro" id="IPR023606">
    <property type="entry name" value="CoA-Trfase_III_dom_1_sf"/>
</dbReference>
<evidence type="ECO:0000256" key="1">
    <source>
        <dbReference type="ARBA" id="ARBA00022679"/>
    </source>
</evidence>
<dbReference type="RefSeq" id="WP_130358390.1">
    <property type="nucleotide sequence ID" value="NZ_SGXC01000002.1"/>
</dbReference>
<keyword evidence="4" id="KW-1185">Reference proteome</keyword>
<dbReference type="SUPFAM" id="SSF89796">
    <property type="entry name" value="CoA-transferase family III (CaiB/BaiF)"/>
    <property type="match status" value="1"/>
</dbReference>
<accession>A0A4Q7NCR3</accession>
<keyword evidence="1 3" id="KW-0808">Transferase</keyword>
<dbReference type="Gene3D" id="3.30.1540.10">
    <property type="entry name" value="formyl-coa transferase, domain 3"/>
    <property type="match status" value="1"/>
</dbReference>
<comment type="caution">
    <text evidence="3">The sequence shown here is derived from an EMBL/GenBank/DDBJ whole genome shotgun (WGS) entry which is preliminary data.</text>
</comment>
<dbReference type="PANTHER" id="PTHR48207">
    <property type="entry name" value="SUCCINATE--HYDROXYMETHYLGLUTARATE COA-TRANSFERASE"/>
    <property type="match status" value="1"/>
</dbReference>
<feature type="region of interest" description="Disordered" evidence="2">
    <location>
        <begin position="41"/>
        <end position="60"/>
    </location>
</feature>
<dbReference type="Gene3D" id="3.40.50.10540">
    <property type="entry name" value="Crotonobetainyl-coa:carnitine coa-transferase, domain 1"/>
    <property type="match status" value="1"/>
</dbReference>
<gene>
    <name evidence="3" type="ORF">EV675_3378</name>
</gene>
<dbReference type="Proteomes" id="UP000292445">
    <property type="component" value="Unassembled WGS sequence"/>
</dbReference>
<proteinExistence type="predicted"/>
<dbReference type="EMBL" id="SGXC01000002">
    <property type="protein sequence ID" value="RZS80766.1"/>
    <property type="molecule type" value="Genomic_DNA"/>
</dbReference>
<feature type="compositionally biased region" description="Basic and acidic residues" evidence="2">
    <location>
        <begin position="41"/>
        <end position="59"/>
    </location>
</feature>
<evidence type="ECO:0000313" key="3">
    <source>
        <dbReference type="EMBL" id="RZS80766.1"/>
    </source>
</evidence>
<evidence type="ECO:0000313" key="4">
    <source>
        <dbReference type="Proteomes" id="UP000292445"/>
    </source>
</evidence>
<dbReference type="OrthoDB" id="9058532at2"/>
<dbReference type="InterPro" id="IPR050483">
    <property type="entry name" value="CoA-transferase_III_domain"/>
</dbReference>
<dbReference type="InterPro" id="IPR003673">
    <property type="entry name" value="CoA-Trfase_fam_III"/>
</dbReference>
<dbReference type="PANTHER" id="PTHR48207:SF3">
    <property type="entry name" value="SUCCINATE--HYDROXYMETHYLGLUTARATE COA-TRANSFERASE"/>
    <property type="match status" value="1"/>
</dbReference>
<reference evidence="3 4" key="1">
    <citation type="submission" date="2019-02" db="EMBL/GenBank/DDBJ databases">
        <title>Genomic Encyclopedia of Type Strains, Phase IV (KMG-IV): sequencing the most valuable type-strain genomes for metagenomic binning, comparative biology and taxonomic classification.</title>
        <authorList>
            <person name="Goeker M."/>
        </authorList>
    </citation>
    <scope>NUCLEOTIDE SEQUENCE [LARGE SCALE GENOMIC DNA]</scope>
    <source>
        <strain evidence="3 4">K24</strain>
    </source>
</reference>
<organism evidence="3 4">
    <name type="scientific">Pigmentiphaga kullae</name>
    <dbReference type="NCBI Taxonomy" id="151784"/>
    <lineage>
        <taxon>Bacteria</taxon>
        <taxon>Pseudomonadati</taxon>
        <taxon>Pseudomonadota</taxon>
        <taxon>Betaproteobacteria</taxon>
        <taxon>Burkholderiales</taxon>
        <taxon>Alcaligenaceae</taxon>
        <taxon>Pigmentiphaga</taxon>
    </lineage>
</organism>
<dbReference type="InterPro" id="IPR044855">
    <property type="entry name" value="CoA-Trfase_III_dom3_sf"/>
</dbReference>
<dbReference type="Pfam" id="PF02515">
    <property type="entry name" value="CoA_transf_3"/>
    <property type="match status" value="1"/>
</dbReference>
<sequence>MTAPLHGIRVLDLSRVFSGPFATQMLADLGADVIKVERPGVGDEARHQGSPLRDAEGRPQDWTSSFLAMNRGKRSIAIDLARPEGQALVRDLARQSDVFIENFKAGDLGRHGLDYASLRAANPRLIYCSITGFGQDGPRARQPGYDLVFQAMSGIMSMTGDPDGPPQRVGYSVSDITAAYHAVIGILSALHARQAGLCEGQHIDIALLDCQLAAASHVAMGYLLSGEQPARIGTRSHFMVPYQAFDCADQPVVVMCGNDDQFRRLAAALGLPGLADDARYAANLRRMRHQDTLVPLLQEALRAHPRAHWLDVLDRAGVPCAPIQDFRQAFDDPQVRHRQVVTHLPFTPTGTLPLVANPVRLSETPVEYRRPPPALGEHTEEICAQLLQVPVERLRALREQGIL</sequence>
<name>A0A4Q7NCR3_9BURK</name>
<protein>
    <submittedName>
        <fullName evidence="3">Crotonobetainyl-CoA:carnitine CoA-transferase CaiB-like acyl-CoA transferase</fullName>
    </submittedName>
</protein>